<evidence type="ECO:0000259" key="2">
    <source>
        <dbReference type="SMART" id="SM01007"/>
    </source>
</evidence>
<reference evidence="3 4" key="1">
    <citation type="submission" date="2020-08" db="EMBL/GenBank/DDBJ databases">
        <title>Genomic Encyclopedia of Type Strains, Phase IV (KMG-IV): sequencing the most valuable type-strain genomes for metagenomic binning, comparative biology and taxonomic classification.</title>
        <authorList>
            <person name="Goeker M."/>
        </authorList>
    </citation>
    <scope>NUCLEOTIDE SEQUENCE [LARGE SCALE GENOMIC DNA]</scope>
    <source>
        <strain evidence="3 4">DSM 22368</strain>
    </source>
</reference>
<dbReference type="SUPFAM" id="SSF53639">
    <property type="entry name" value="AraD/HMP-PK domain-like"/>
    <property type="match status" value="1"/>
</dbReference>
<dbReference type="AlphaFoldDB" id="A0A7X0MWA0"/>
<dbReference type="InterPro" id="IPR051017">
    <property type="entry name" value="Aldolase-II_Adducin_sf"/>
</dbReference>
<comment type="similarity">
    <text evidence="1">Belongs to the aldolase class II family.</text>
</comment>
<organism evidence="3 4">
    <name type="scientific">Pseudoteredinibacter isoporae</name>
    <dbReference type="NCBI Taxonomy" id="570281"/>
    <lineage>
        <taxon>Bacteria</taxon>
        <taxon>Pseudomonadati</taxon>
        <taxon>Pseudomonadota</taxon>
        <taxon>Gammaproteobacteria</taxon>
        <taxon>Cellvibrionales</taxon>
        <taxon>Cellvibrionaceae</taxon>
        <taxon>Pseudoteredinibacter</taxon>
    </lineage>
</organism>
<evidence type="ECO:0000313" key="4">
    <source>
        <dbReference type="Proteomes" id="UP000528457"/>
    </source>
</evidence>
<dbReference type="Proteomes" id="UP000528457">
    <property type="component" value="Unassembled WGS sequence"/>
</dbReference>
<dbReference type="InParanoid" id="A0A7X0MWA0"/>
<proteinExistence type="inferred from homology"/>
<dbReference type="InterPro" id="IPR036409">
    <property type="entry name" value="Aldolase_II/adducin_N_sf"/>
</dbReference>
<comment type="caution">
    <text evidence="3">The sequence shown here is derived from an EMBL/GenBank/DDBJ whole genome shotgun (WGS) entry which is preliminary data.</text>
</comment>
<protein>
    <submittedName>
        <fullName evidence="3">Ribulose-5-phosphate 4-epimerase/fuculose-1-phosphate aldolase</fullName>
    </submittedName>
</protein>
<dbReference type="SMART" id="SM01007">
    <property type="entry name" value="Aldolase_II"/>
    <property type="match status" value="1"/>
</dbReference>
<dbReference type="EMBL" id="JACHHT010000002">
    <property type="protein sequence ID" value="MBB6522511.1"/>
    <property type="molecule type" value="Genomic_DNA"/>
</dbReference>
<evidence type="ECO:0000256" key="1">
    <source>
        <dbReference type="ARBA" id="ARBA00037961"/>
    </source>
</evidence>
<feature type="domain" description="Class II aldolase/adducin N-terminal" evidence="2">
    <location>
        <begin position="22"/>
        <end position="201"/>
    </location>
</feature>
<dbReference type="PANTHER" id="PTHR10672:SF3">
    <property type="entry name" value="PROTEIN HU-LI TAI SHAO"/>
    <property type="match status" value="1"/>
</dbReference>
<dbReference type="Gene3D" id="3.40.225.10">
    <property type="entry name" value="Class II aldolase/adducin N-terminal domain"/>
    <property type="match status" value="1"/>
</dbReference>
<dbReference type="GO" id="GO:0051015">
    <property type="term" value="F:actin filament binding"/>
    <property type="evidence" value="ECO:0007669"/>
    <property type="project" value="TreeGrafter"/>
</dbReference>
<evidence type="ECO:0000313" key="3">
    <source>
        <dbReference type="EMBL" id="MBB6522511.1"/>
    </source>
</evidence>
<name>A0A7X0MWA0_9GAMM</name>
<dbReference type="NCBIfam" id="NF005451">
    <property type="entry name" value="PRK07044.1"/>
    <property type="match status" value="1"/>
</dbReference>
<dbReference type="PANTHER" id="PTHR10672">
    <property type="entry name" value="ADDUCIN"/>
    <property type="match status" value="1"/>
</dbReference>
<sequence>MPNVKENDPSRAFSSDEWKARVDLAALYRLAALQDWTDLIFTHISLRVPGENAFLLNPMGFLFEEITPENLVKVDINGNKLQDTEFNINPAGFTIHSAVHKARADAHCVFHLHTDDGIAVASHKDGLLPLNQTALTVLSEISYHEYEGIALDLAERERLVEDLGNKRLMILRNHGTMAVGENCGSAFIAMYMLESACTLQQKTCASSQQPLTINDEIVELVAQQVSQQNLFGETGSQLIWPAMLRKVKRHFADWCWSS</sequence>
<gene>
    <name evidence="3" type="ORF">HNR48_002796</name>
</gene>
<keyword evidence="4" id="KW-1185">Reference proteome</keyword>
<accession>A0A7X0MWA0</accession>
<dbReference type="GO" id="GO:0005996">
    <property type="term" value="P:monosaccharide metabolic process"/>
    <property type="evidence" value="ECO:0007669"/>
    <property type="project" value="UniProtKB-ARBA"/>
</dbReference>
<dbReference type="FunCoup" id="A0A7X0MWA0">
    <property type="interactions" value="305"/>
</dbReference>
<dbReference type="RefSeq" id="WP_166845752.1">
    <property type="nucleotide sequence ID" value="NZ_JAAONY010000002.1"/>
</dbReference>
<dbReference type="GO" id="GO:0005856">
    <property type="term" value="C:cytoskeleton"/>
    <property type="evidence" value="ECO:0007669"/>
    <property type="project" value="TreeGrafter"/>
</dbReference>
<dbReference type="InterPro" id="IPR001303">
    <property type="entry name" value="Aldolase_II/adducin_N"/>
</dbReference>
<dbReference type="Pfam" id="PF00596">
    <property type="entry name" value="Aldolase_II"/>
    <property type="match status" value="1"/>
</dbReference>